<dbReference type="SUPFAM" id="SSF48264">
    <property type="entry name" value="Cytochrome P450"/>
    <property type="match status" value="1"/>
</dbReference>
<gene>
    <name evidence="9" type="ORF">PG999_004992</name>
</gene>
<dbReference type="PRINTS" id="PR00463">
    <property type="entry name" value="EP450I"/>
</dbReference>
<dbReference type="GO" id="GO:0020037">
    <property type="term" value="F:heme binding"/>
    <property type="evidence" value="ECO:0007669"/>
    <property type="project" value="InterPro"/>
</dbReference>
<comment type="cofactor">
    <cofactor evidence="1 6">
        <name>heme</name>
        <dbReference type="ChEBI" id="CHEBI:30413"/>
    </cofactor>
</comment>
<evidence type="ECO:0000313" key="9">
    <source>
        <dbReference type="EMBL" id="KAK8120872.1"/>
    </source>
</evidence>
<evidence type="ECO:0000256" key="5">
    <source>
        <dbReference type="ARBA" id="ARBA00023004"/>
    </source>
</evidence>
<dbReference type="GO" id="GO:0004497">
    <property type="term" value="F:monooxygenase activity"/>
    <property type="evidence" value="ECO:0007669"/>
    <property type="project" value="UniProtKB-KW"/>
</dbReference>
<dbReference type="CDD" id="cd11058">
    <property type="entry name" value="CYP60B-like"/>
    <property type="match status" value="1"/>
</dbReference>
<dbReference type="PANTHER" id="PTHR24305:SF210">
    <property type="entry name" value="CYTOCHROME P450 MONOOXYGENASE ASQL-RELATED"/>
    <property type="match status" value="1"/>
</dbReference>
<dbReference type="Proteomes" id="UP001392437">
    <property type="component" value="Unassembled WGS sequence"/>
</dbReference>
<dbReference type="PRINTS" id="PR00385">
    <property type="entry name" value="P450"/>
</dbReference>
<evidence type="ECO:0008006" key="11">
    <source>
        <dbReference type="Google" id="ProtNLM"/>
    </source>
</evidence>
<evidence type="ECO:0000313" key="10">
    <source>
        <dbReference type="Proteomes" id="UP001392437"/>
    </source>
</evidence>
<accession>A0AAW0R0Y7</accession>
<protein>
    <recommendedName>
        <fullName evidence="11">Cytochrome P450</fullName>
    </recommendedName>
</protein>
<dbReference type="InterPro" id="IPR050121">
    <property type="entry name" value="Cytochrome_P450_monoxygenase"/>
</dbReference>
<evidence type="ECO:0000256" key="2">
    <source>
        <dbReference type="ARBA" id="ARBA00010617"/>
    </source>
</evidence>
<evidence type="ECO:0000256" key="6">
    <source>
        <dbReference type="PIRSR" id="PIRSR602401-1"/>
    </source>
</evidence>
<dbReference type="InterPro" id="IPR001128">
    <property type="entry name" value="Cyt_P450"/>
</dbReference>
<dbReference type="EMBL" id="JAQQWP010000004">
    <property type="protein sequence ID" value="KAK8120872.1"/>
    <property type="molecule type" value="Genomic_DNA"/>
</dbReference>
<keyword evidence="3 6" id="KW-0349">Heme</keyword>
<comment type="caution">
    <text evidence="9">The sequence shown here is derived from an EMBL/GenBank/DDBJ whole genome shotgun (WGS) entry which is preliminary data.</text>
</comment>
<keyword evidence="4 6" id="KW-0479">Metal-binding</keyword>
<dbReference type="Gene3D" id="1.10.630.10">
    <property type="entry name" value="Cytochrome P450"/>
    <property type="match status" value="1"/>
</dbReference>
<evidence type="ECO:0000256" key="1">
    <source>
        <dbReference type="ARBA" id="ARBA00001971"/>
    </source>
</evidence>
<dbReference type="InterPro" id="IPR036396">
    <property type="entry name" value="Cyt_P450_sf"/>
</dbReference>
<keyword evidence="8" id="KW-0472">Membrane</keyword>
<keyword evidence="8" id="KW-0812">Transmembrane</keyword>
<keyword evidence="8" id="KW-1133">Transmembrane helix</keyword>
<keyword evidence="7" id="KW-0503">Monooxygenase</keyword>
<feature type="transmembrane region" description="Helical" evidence="8">
    <location>
        <begin position="14"/>
        <end position="34"/>
    </location>
</feature>
<keyword evidence="10" id="KW-1185">Reference proteome</keyword>
<organism evidence="9 10">
    <name type="scientific">Apiospora kogelbergensis</name>
    <dbReference type="NCBI Taxonomy" id="1337665"/>
    <lineage>
        <taxon>Eukaryota</taxon>
        <taxon>Fungi</taxon>
        <taxon>Dikarya</taxon>
        <taxon>Ascomycota</taxon>
        <taxon>Pezizomycotina</taxon>
        <taxon>Sordariomycetes</taxon>
        <taxon>Xylariomycetidae</taxon>
        <taxon>Amphisphaeriales</taxon>
        <taxon>Apiosporaceae</taxon>
        <taxon>Apiospora</taxon>
    </lineage>
</organism>
<evidence type="ECO:0000256" key="7">
    <source>
        <dbReference type="RuleBase" id="RU000461"/>
    </source>
</evidence>
<keyword evidence="5 6" id="KW-0408">Iron</keyword>
<comment type="similarity">
    <text evidence="2 7">Belongs to the cytochrome P450 family.</text>
</comment>
<dbReference type="Pfam" id="PF00067">
    <property type="entry name" value="p450"/>
    <property type="match status" value="1"/>
</dbReference>
<dbReference type="GO" id="GO:0016705">
    <property type="term" value="F:oxidoreductase activity, acting on paired donors, with incorporation or reduction of molecular oxygen"/>
    <property type="evidence" value="ECO:0007669"/>
    <property type="project" value="InterPro"/>
</dbReference>
<dbReference type="PANTHER" id="PTHR24305">
    <property type="entry name" value="CYTOCHROME P450"/>
    <property type="match status" value="1"/>
</dbReference>
<keyword evidence="7" id="KW-0560">Oxidoreductase</keyword>
<dbReference type="PROSITE" id="PS00086">
    <property type="entry name" value="CYTOCHROME_P450"/>
    <property type="match status" value="1"/>
</dbReference>
<proteinExistence type="inferred from homology"/>
<evidence type="ECO:0000256" key="8">
    <source>
        <dbReference type="SAM" id="Phobius"/>
    </source>
</evidence>
<name>A0AAW0R0Y7_9PEZI</name>
<feature type="binding site" description="axial binding residue" evidence="6">
    <location>
        <position position="451"/>
    </location>
    <ligand>
        <name>heme</name>
        <dbReference type="ChEBI" id="CHEBI:30413"/>
    </ligand>
    <ligandPart>
        <name>Fe</name>
        <dbReference type="ChEBI" id="CHEBI:18248"/>
    </ligandPart>
</feature>
<dbReference type="AlphaFoldDB" id="A0AAW0R0Y7"/>
<sequence>MSVLSVPNLPNQSLGLPIAFVFVIIAVYRLGLIIHRVVFHPLSKFPGPKLYAATYFPYLYQNAIRGTFAKDLLKLHLKYGPIVRVSPDRLHIDGTIGYPEVYSRRHDQDEYAKIPETYGFAKPIGIMIAEKEDHRRQRRLLSHAFSEAALTEQEGYIKHYVDLLMTRLKGLAEKGASVDMLRWYNFTTFDILGELAFADPFDSLEKSDYHPWVLNTFSTVRSSRQMMFFRHYKYLKPFFMTRAMKQDAKNRAAGYQLGAHRAEKRLALKDNTRRDFMTYILRHNGEGDEKGMTHEELLINARSLIIAGSESPSSVLTGFTFYVPQNPRVYQTLVEEIRTAFSSEDEISMKSSAVLSYLHACIEETMRIYSPVPTIPARMSPGAMLDGKFVPKGTIVCVSNWATDHNPRNFRDPQVFAPERWLPAAHPLHDPRYASDNHAGFRPFSAGPRDCVGKNLANGEMRLILARLLWNFDIELVEGQEDWAAKQRVFDVYEKGPLMVRLRRRQVA</sequence>
<reference evidence="9 10" key="1">
    <citation type="submission" date="2023-01" db="EMBL/GenBank/DDBJ databases">
        <title>Analysis of 21 Apiospora genomes using comparative genomics revels a genus with tremendous synthesis potential of carbohydrate active enzymes and secondary metabolites.</title>
        <authorList>
            <person name="Sorensen T."/>
        </authorList>
    </citation>
    <scope>NUCLEOTIDE SEQUENCE [LARGE SCALE GENOMIC DNA]</scope>
    <source>
        <strain evidence="9 10">CBS 117206</strain>
    </source>
</reference>
<dbReference type="InterPro" id="IPR002401">
    <property type="entry name" value="Cyt_P450_E_grp-I"/>
</dbReference>
<evidence type="ECO:0000256" key="3">
    <source>
        <dbReference type="ARBA" id="ARBA00022617"/>
    </source>
</evidence>
<dbReference type="GO" id="GO:0005506">
    <property type="term" value="F:iron ion binding"/>
    <property type="evidence" value="ECO:0007669"/>
    <property type="project" value="InterPro"/>
</dbReference>
<evidence type="ECO:0000256" key="4">
    <source>
        <dbReference type="ARBA" id="ARBA00022723"/>
    </source>
</evidence>
<dbReference type="InterPro" id="IPR017972">
    <property type="entry name" value="Cyt_P450_CS"/>
</dbReference>